<evidence type="ECO:0000259" key="1">
    <source>
        <dbReference type="SMART" id="SM00860"/>
    </source>
</evidence>
<dbReference type="GeneID" id="89925731"/>
<dbReference type="Gene3D" id="3.40.1580.10">
    <property type="entry name" value="SMI1/KNR4-like"/>
    <property type="match status" value="1"/>
</dbReference>
<dbReference type="AlphaFoldDB" id="A0AAV9PD00"/>
<reference evidence="2 3" key="1">
    <citation type="submission" date="2023-08" db="EMBL/GenBank/DDBJ databases">
        <title>Black Yeasts Isolated from many extreme environments.</title>
        <authorList>
            <person name="Coleine C."/>
            <person name="Stajich J.E."/>
            <person name="Selbmann L."/>
        </authorList>
    </citation>
    <scope>NUCLEOTIDE SEQUENCE [LARGE SCALE GENOMIC DNA]</scope>
    <source>
        <strain evidence="2 3">CCFEE 5935</strain>
    </source>
</reference>
<feature type="domain" description="Knr4/Smi1-like" evidence="1">
    <location>
        <begin position="303"/>
        <end position="367"/>
    </location>
</feature>
<proteinExistence type="predicted"/>
<evidence type="ECO:0000313" key="3">
    <source>
        <dbReference type="Proteomes" id="UP001337655"/>
    </source>
</evidence>
<dbReference type="SUPFAM" id="SSF160631">
    <property type="entry name" value="SMI1/KNR4-like"/>
    <property type="match status" value="1"/>
</dbReference>
<organism evidence="2 3">
    <name type="scientific">Saxophila tyrrhenica</name>
    <dbReference type="NCBI Taxonomy" id="1690608"/>
    <lineage>
        <taxon>Eukaryota</taxon>
        <taxon>Fungi</taxon>
        <taxon>Dikarya</taxon>
        <taxon>Ascomycota</taxon>
        <taxon>Pezizomycotina</taxon>
        <taxon>Dothideomycetes</taxon>
        <taxon>Dothideomycetidae</taxon>
        <taxon>Mycosphaerellales</taxon>
        <taxon>Extremaceae</taxon>
        <taxon>Saxophila</taxon>
    </lineage>
</organism>
<dbReference type="SMART" id="SM00860">
    <property type="entry name" value="SMI1_KNR4"/>
    <property type="match status" value="1"/>
</dbReference>
<sequence>MVLNSILENGRDNIVYETELDTVKRQLVEDAKQLAVLGEVDAARDLISLLFTKSPSSTRGTVPPLVWAWKETAQWPNKCSPPSNLETTYEKLRKEWEEDYWGTGWVAVSSDDRTFDERGLQACLVLPERAIHAGYLDESTRWMAMEKSARWVKALDISFRLSEVAGSDEGHSRTEEEASTEDEWEAIPAVDKRTLEILQQVVDRWDANQQVDYMCMAERLWPMYISGMVAKAMGLDKQALKSKAANIIKAYGTRLSSPFASTQLANKSIKEILEIGSENTVRGAGKESWDEMDNPSQTLFHTPVSGENIADLEKRLEVTLPDDFKEFLQVSNGFGANGDGTFNGYFTDPEIYGTDEVRWNNEEYFQLPVDLLNIHREIEALAGIESKGHFSFDTALPLFGPVLEIGVRDVEHLWLVQPTLVRQAREAYDRMYARTNEEQKRTLDDAIVAFAGSRDAFDKLEWCCARWSSGGAAVMTSYASFRRYLEVVVTDSMEVK</sequence>
<dbReference type="Proteomes" id="UP001337655">
    <property type="component" value="Unassembled WGS sequence"/>
</dbReference>
<dbReference type="InterPro" id="IPR037883">
    <property type="entry name" value="Knr4/Smi1-like_sf"/>
</dbReference>
<protein>
    <recommendedName>
        <fullName evidence="1">Knr4/Smi1-like domain-containing protein</fullName>
    </recommendedName>
</protein>
<dbReference type="InterPro" id="IPR018958">
    <property type="entry name" value="Knr4/Smi1-like_dom"/>
</dbReference>
<comment type="caution">
    <text evidence="2">The sequence shown here is derived from an EMBL/GenBank/DDBJ whole genome shotgun (WGS) entry which is preliminary data.</text>
</comment>
<keyword evidence="3" id="KW-1185">Reference proteome</keyword>
<accession>A0AAV9PD00</accession>
<name>A0AAV9PD00_9PEZI</name>
<evidence type="ECO:0000313" key="2">
    <source>
        <dbReference type="EMBL" id="KAK5171241.1"/>
    </source>
</evidence>
<dbReference type="RefSeq" id="XP_064660269.1">
    <property type="nucleotide sequence ID" value="XM_064801639.1"/>
</dbReference>
<dbReference type="Pfam" id="PF09346">
    <property type="entry name" value="SMI1_KNR4"/>
    <property type="match status" value="1"/>
</dbReference>
<dbReference type="EMBL" id="JAVRRT010000006">
    <property type="protein sequence ID" value="KAK5171241.1"/>
    <property type="molecule type" value="Genomic_DNA"/>
</dbReference>
<gene>
    <name evidence="2" type="ORF">LTR77_004385</name>
</gene>